<sequence>MGTYVPGTGEEQKELLKSLGVAGMEELFVTIPKEVRLNGPLKIPDGVSELQVRKKMAGTAGENRVFPSLFRGCGAYRHYIPSIVKQVAAKEEFMTAYTPYQAEISQGTLQAIFEFQTMICDLTGLNAANASVYDGCTAAAEAVIMCRERKRNKVLLSGALNPQIIETVKTYMAGTGTEIIVVPAADGVTDKTELKRLLDEKTACFLIQQPNHYGLLEDYEELGKLTKEAGAKYVMSCNPILLGILKTPGEYGADIAVGEGQSLGLSLSYGGPYLGFMAAVSELMRKLPGRIAGQTLDTRGEKAYVLTLQAREQHIRREKAASSICSNEALCALTASVYMSVMGKEGLRQAATLSMSKAHYLAEKLCGLEGFSMAYEGDYVNEFTTVYKGNTEKLLRGLEDYGILGGLPLKGEDRGKIIWCATELNSKEEIDELIDRIKEVQTHEAGI</sequence>
<dbReference type="GO" id="GO:0019464">
    <property type="term" value="P:glycine decarboxylation via glycine cleavage system"/>
    <property type="evidence" value="ECO:0007669"/>
    <property type="project" value="UniProtKB-UniRule"/>
</dbReference>
<dbReference type="InterPro" id="IPR015421">
    <property type="entry name" value="PyrdxlP-dep_Trfase_major"/>
</dbReference>
<dbReference type="OrthoDB" id="9771867at2"/>
<reference evidence="4 5" key="1">
    <citation type="submission" date="2016-11" db="EMBL/GenBank/DDBJ databases">
        <authorList>
            <person name="Jaros S."/>
            <person name="Januszkiewicz K."/>
            <person name="Wedrychowicz H."/>
        </authorList>
    </citation>
    <scope>NUCLEOTIDE SEQUENCE [LARGE SCALE GENOMIC DNA]</scope>
    <source>
        <strain evidence="4 5">DSM 15929</strain>
    </source>
</reference>
<accession>A0A1M6WII0</accession>
<evidence type="ECO:0000313" key="5">
    <source>
        <dbReference type="Proteomes" id="UP000184386"/>
    </source>
</evidence>
<dbReference type="RefSeq" id="WP_073278316.1">
    <property type="nucleotide sequence ID" value="NZ_FRAC01000020.1"/>
</dbReference>
<dbReference type="InterPro" id="IPR015424">
    <property type="entry name" value="PyrdxlP-dep_Trfase"/>
</dbReference>
<dbReference type="InterPro" id="IPR049315">
    <property type="entry name" value="GDC-P_N"/>
</dbReference>
<name>A0A1M6WII0_9FIRM</name>
<dbReference type="PIRSF" id="PIRSF006815">
    <property type="entry name" value="GcvPA"/>
    <property type="match status" value="1"/>
</dbReference>
<dbReference type="NCBIfam" id="NF001696">
    <property type="entry name" value="PRK00451.1"/>
    <property type="match status" value="1"/>
</dbReference>
<dbReference type="Gene3D" id="3.90.1150.10">
    <property type="entry name" value="Aspartate Aminotransferase, domain 1"/>
    <property type="match status" value="1"/>
</dbReference>
<comment type="function">
    <text evidence="2">The glycine cleavage system catalyzes the degradation of glycine. The P protein binds the alpha-amino group of glycine through its pyridoxal phosphate cofactor; CO(2) is released and the remaining methylamine moiety is then transferred to the lipoamide cofactor of the H protein.</text>
</comment>
<dbReference type="SUPFAM" id="SSF53383">
    <property type="entry name" value="PLP-dependent transferases"/>
    <property type="match status" value="1"/>
</dbReference>
<comment type="catalytic activity">
    <reaction evidence="2">
        <text>N(6)-[(R)-lipoyl]-L-lysyl-[glycine-cleavage complex H protein] + glycine + H(+) = N(6)-[(R)-S(8)-aminomethyldihydrolipoyl]-L-lysyl-[glycine-cleavage complex H protein] + CO2</text>
        <dbReference type="Rhea" id="RHEA:24304"/>
        <dbReference type="Rhea" id="RHEA-COMP:10494"/>
        <dbReference type="Rhea" id="RHEA-COMP:10495"/>
        <dbReference type="ChEBI" id="CHEBI:15378"/>
        <dbReference type="ChEBI" id="CHEBI:16526"/>
        <dbReference type="ChEBI" id="CHEBI:57305"/>
        <dbReference type="ChEBI" id="CHEBI:83099"/>
        <dbReference type="ChEBI" id="CHEBI:83143"/>
        <dbReference type="EC" id="1.4.4.2"/>
    </reaction>
</comment>
<evidence type="ECO:0000256" key="2">
    <source>
        <dbReference type="HAMAP-Rule" id="MF_00712"/>
    </source>
</evidence>
<evidence type="ECO:0000313" key="4">
    <source>
        <dbReference type="EMBL" id="SHK93572.1"/>
    </source>
</evidence>
<protein>
    <recommendedName>
        <fullName evidence="2">Probable glycine dehydrogenase (decarboxylating) subunit 1</fullName>
        <ecNumber evidence="2">1.4.4.2</ecNumber>
    </recommendedName>
    <alternativeName>
        <fullName evidence="2">Glycine cleavage system P-protein subunit 1</fullName>
    </alternativeName>
    <alternativeName>
        <fullName evidence="2">Glycine decarboxylase subunit 1</fullName>
    </alternativeName>
    <alternativeName>
        <fullName evidence="2">Glycine dehydrogenase (aminomethyl-transferring) subunit 1</fullName>
    </alternativeName>
</protein>
<dbReference type="GO" id="GO:0004375">
    <property type="term" value="F:glycine dehydrogenase (decarboxylating) activity"/>
    <property type="evidence" value="ECO:0007669"/>
    <property type="project" value="UniProtKB-EC"/>
</dbReference>
<dbReference type="HAMAP" id="MF_00712">
    <property type="entry name" value="GcvPA"/>
    <property type="match status" value="1"/>
</dbReference>
<dbReference type="PANTHER" id="PTHR42806">
    <property type="entry name" value="GLYCINE CLEAVAGE SYSTEM P-PROTEIN"/>
    <property type="match status" value="1"/>
</dbReference>
<dbReference type="AlphaFoldDB" id="A0A1M6WII0"/>
<dbReference type="EMBL" id="FRAC01000020">
    <property type="protein sequence ID" value="SHK93572.1"/>
    <property type="molecule type" value="Genomic_DNA"/>
</dbReference>
<dbReference type="PANTHER" id="PTHR42806:SF1">
    <property type="entry name" value="GLYCINE DEHYDROGENASE (DECARBOXYLATING)"/>
    <property type="match status" value="1"/>
</dbReference>
<dbReference type="EC" id="1.4.4.2" evidence="2"/>
<evidence type="ECO:0000259" key="3">
    <source>
        <dbReference type="Pfam" id="PF02347"/>
    </source>
</evidence>
<comment type="similarity">
    <text evidence="2">Belongs to the GcvP family. N-terminal subunit subfamily.</text>
</comment>
<feature type="domain" description="Glycine cleavage system P-protein N-terminal" evidence="3">
    <location>
        <begin position="4"/>
        <end position="435"/>
    </location>
</feature>
<keyword evidence="1 2" id="KW-0560">Oxidoreductase</keyword>
<proteinExistence type="inferred from homology"/>
<dbReference type="Proteomes" id="UP000184386">
    <property type="component" value="Unassembled WGS sequence"/>
</dbReference>
<gene>
    <name evidence="2" type="primary">gcvPA</name>
    <name evidence="4" type="ORF">SAMN02745136_03688</name>
</gene>
<dbReference type="InterPro" id="IPR015422">
    <property type="entry name" value="PyrdxlP-dep_Trfase_small"/>
</dbReference>
<keyword evidence="5" id="KW-1185">Reference proteome</keyword>
<organism evidence="4 5">
    <name type="scientific">Anaerocolumna jejuensis DSM 15929</name>
    <dbReference type="NCBI Taxonomy" id="1121322"/>
    <lineage>
        <taxon>Bacteria</taxon>
        <taxon>Bacillati</taxon>
        <taxon>Bacillota</taxon>
        <taxon>Clostridia</taxon>
        <taxon>Lachnospirales</taxon>
        <taxon>Lachnospiraceae</taxon>
        <taxon>Anaerocolumna</taxon>
    </lineage>
</organism>
<dbReference type="GO" id="GO:0009116">
    <property type="term" value="P:nucleoside metabolic process"/>
    <property type="evidence" value="ECO:0007669"/>
    <property type="project" value="InterPro"/>
</dbReference>
<evidence type="ECO:0000256" key="1">
    <source>
        <dbReference type="ARBA" id="ARBA00023002"/>
    </source>
</evidence>
<dbReference type="Gene3D" id="3.40.640.10">
    <property type="entry name" value="Type I PLP-dependent aspartate aminotransferase-like (Major domain)"/>
    <property type="match status" value="1"/>
</dbReference>
<dbReference type="STRING" id="1121322.SAMN02745136_03688"/>
<dbReference type="Pfam" id="PF02347">
    <property type="entry name" value="GDC-P"/>
    <property type="match status" value="1"/>
</dbReference>
<dbReference type="InterPro" id="IPR023010">
    <property type="entry name" value="GcvPA"/>
</dbReference>
<comment type="subunit">
    <text evidence="2">The glycine cleavage system is composed of four proteins: P, T, L and H. In this organism, the P 'protein' is a heterodimer of two subunits.</text>
</comment>